<organism evidence="1 2">
    <name type="scientific">Pleurodeles waltl</name>
    <name type="common">Iberian ribbed newt</name>
    <dbReference type="NCBI Taxonomy" id="8319"/>
    <lineage>
        <taxon>Eukaryota</taxon>
        <taxon>Metazoa</taxon>
        <taxon>Chordata</taxon>
        <taxon>Craniata</taxon>
        <taxon>Vertebrata</taxon>
        <taxon>Euteleostomi</taxon>
        <taxon>Amphibia</taxon>
        <taxon>Batrachia</taxon>
        <taxon>Caudata</taxon>
        <taxon>Salamandroidea</taxon>
        <taxon>Salamandridae</taxon>
        <taxon>Pleurodelinae</taxon>
        <taxon>Pleurodeles</taxon>
    </lineage>
</organism>
<name>A0AAV7NXK1_PLEWA</name>
<comment type="caution">
    <text evidence="1">The sequence shown here is derived from an EMBL/GenBank/DDBJ whole genome shotgun (WGS) entry which is preliminary data.</text>
</comment>
<keyword evidence="2" id="KW-1185">Reference proteome</keyword>
<sequence length="197" mass="22299">MLPERNAFKVVTLEVCLQWIIGVPCTLVGEIGEVECRLLQLERQAEQDPSSRLESEEAKKEQASLLHCLRCLNFIAHAAKTHMEGNKSWRLLDWLICQEQQGTPILELCSPSGESFRLQSDILSAFHTYDFSICRMPKVNLGRAAATFLDYLDIRTIDALTQKTLGKVITLADVKQTIQDLSRNKSRAWTDSHGILQ</sequence>
<dbReference type="EMBL" id="JANPWB010000012">
    <property type="protein sequence ID" value="KAJ1117590.1"/>
    <property type="molecule type" value="Genomic_DNA"/>
</dbReference>
<evidence type="ECO:0000313" key="1">
    <source>
        <dbReference type="EMBL" id="KAJ1117590.1"/>
    </source>
</evidence>
<dbReference type="AlphaFoldDB" id="A0AAV7NXK1"/>
<proteinExistence type="predicted"/>
<accession>A0AAV7NXK1</accession>
<dbReference type="Proteomes" id="UP001066276">
    <property type="component" value="Chromosome 8"/>
</dbReference>
<reference evidence="1" key="1">
    <citation type="journal article" date="2022" name="bioRxiv">
        <title>Sequencing and chromosome-scale assembly of the giantPleurodeles waltlgenome.</title>
        <authorList>
            <person name="Brown T."/>
            <person name="Elewa A."/>
            <person name="Iarovenko S."/>
            <person name="Subramanian E."/>
            <person name="Araus A.J."/>
            <person name="Petzold A."/>
            <person name="Susuki M."/>
            <person name="Suzuki K.-i.T."/>
            <person name="Hayashi T."/>
            <person name="Toyoda A."/>
            <person name="Oliveira C."/>
            <person name="Osipova E."/>
            <person name="Leigh N.D."/>
            <person name="Simon A."/>
            <person name="Yun M.H."/>
        </authorList>
    </citation>
    <scope>NUCLEOTIDE SEQUENCE</scope>
    <source>
        <strain evidence="1">20211129_DDA</strain>
        <tissue evidence="1">Liver</tissue>
    </source>
</reference>
<evidence type="ECO:0000313" key="2">
    <source>
        <dbReference type="Proteomes" id="UP001066276"/>
    </source>
</evidence>
<gene>
    <name evidence="1" type="ORF">NDU88_005787</name>
</gene>
<protein>
    <submittedName>
        <fullName evidence="1">Uncharacterized protein</fullName>
    </submittedName>
</protein>